<dbReference type="Proteomes" id="UP001317963">
    <property type="component" value="Chromosome"/>
</dbReference>
<name>A0ABY6Q7E2_9GAMM</name>
<dbReference type="RefSeq" id="WP_279241686.1">
    <property type="nucleotide sequence ID" value="NZ_CP036501.1"/>
</dbReference>
<evidence type="ECO:0000313" key="1">
    <source>
        <dbReference type="EMBL" id="UZP75207.1"/>
    </source>
</evidence>
<reference evidence="1 2" key="1">
    <citation type="submission" date="2019-02" db="EMBL/GenBank/DDBJ databases">
        <title>Halieaceae_genomes.</title>
        <authorList>
            <person name="Li S.-H."/>
        </authorList>
    </citation>
    <scope>NUCLEOTIDE SEQUENCE [LARGE SCALE GENOMIC DNA]</scope>
    <source>
        <strain evidence="1 2">JH123</strain>
    </source>
</reference>
<keyword evidence="2" id="KW-1185">Reference proteome</keyword>
<gene>
    <name evidence="1" type="ORF">E0F26_10880</name>
</gene>
<organism evidence="1 2">
    <name type="scientific">Candidatus Paraluminiphilus aquimaris</name>
    <dbReference type="NCBI Taxonomy" id="2518994"/>
    <lineage>
        <taxon>Bacteria</taxon>
        <taxon>Pseudomonadati</taxon>
        <taxon>Pseudomonadota</taxon>
        <taxon>Gammaproteobacteria</taxon>
        <taxon>Cellvibrionales</taxon>
        <taxon>Halieaceae</taxon>
        <taxon>Candidatus Paraluminiphilus</taxon>
    </lineage>
</organism>
<dbReference type="EMBL" id="CP036501">
    <property type="protein sequence ID" value="UZP75207.1"/>
    <property type="molecule type" value="Genomic_DNA"/>
</dbReference>
<proteinExistence type="predicted"/>
<accession>A0ABY6Q7E2</accession>
<evidence type="ECO:0000313" key="2">
    <source>
        <dbReference type="Proteomes" id="UP001317963"/>
    </source>
</evidence>
<protein>
    <submittedName>
        <fullName evidence="1">Uncharacterized protein</fullName>
    </submittedName>
</protein>
<sequence length="167" mass="18657">MAFGNSTMTYDQLGSLAANLLHKAFIETTRTVSKGLFRRLEEGETVGVTRLEFEGDETVQLNMTLDVSQYRGDLNYSRFRDSIVAILQDLIEILKEEGALRTYQERGPDEQGTNKVLIGARGPTVHGSDINVLMCTMTPSLREPLILMDLMYMDADQFIAPSSRGES</sequence>